<comment type="function">
    <text evidence="5 6">Structural component of flagellum, the bacterial motility apparatus. Part of the rod structure of flagellar basal body.</text>
</comment>
<comment type="subunit">
    <text evidence="6">The basal body constitutes a major portion of the flagellar organelle and consists of a number of rings mounted on a central rod.</text>
</comment>
<evidence type="ECO:0000256" key="5">
    <source>
        <dbReference type="ARBA" id="ARBA00024934"/>
    </source>
</evidence>
<accession>A0A1H3NSB5</accession>
<dbReference type="PROSITE" id="PS00588">
    <property type="entry name" value="FLAGELLA_BB_ROD"/>
    <property type="match status" value="1"/>
</dbReference>
<dbReference type="GO" id="GO:0030694">
    <property type="term" value="C:bacterial-type flagellum basal body, rod"/>
    <property type="evidence" value="ECO:0007669"/>
    <property type="project" value="InterPro"/>
</dbReference>
<comment type="similarity">
    <text evidence="2 6">Belongs to the flagella basal body rod proteins family.</text>
</comment>
<dbReference type="PANTHER" id="PTHR30435">
    <property type="entry name" value="FLAGELLAR PROTEIN"/>
    <property type="match status" value="1"/>
</dbReference>
<dbReference type="Proteomes" id="UP000199230">
    <property type="component" value="Unassembled WGS sequence"/>
</dbReference>
<organism evidence="8 9">
    <name type="scientific">Tindallia californiensis</name>
    <dbReference type="NCBI Taxonomy" id="159292"/>
    <lineage>
        <taxon>Bacteria</taxon>
        <taxon>Bacillati</taxon>
        <taxon>Bacillota</taxon>
        <taxon>Clostridia</taxon>
        <taxon>Peptostreptococcales</taxon>
        <taxon>Tindalliaceae</taxon>
        <taxon>Tindallia</taxon>
    </lineage>
</organism>
<evidence type="ECO:0000313" key="9">
    <source>
        <dbReference type="Proteomes" id="UP000199230"/>
    </source>
</evidence>
<keyword evidence="4 6" id="KW-0975">Bacterial flagellum</keyword>
<sequence>MNNTYRNVDLLSRAMDASWARNESISNNIANVNTPGFKKTSVEFESIMKDVINNNTIPVKLTHQKHIPIGNLAPESVTHKKNQRTNFSTRRDGNNVDIDVEMAERAKNELWYQTLSTRINGEFHKLRTVISEGSR</sequence>
<keyword evidence="8" id="KW-0282">Flagellum</keyword>
<dbReference type="OrthoDB" id="9792068at2"/>
<dbReference type="GO" id="GO:0071978">
    <property type="term" value="P:bacterial-type flagellum-dependent swarming motility"/>
    <property type="evidence" value="ECO:0007669"/>
    <property type="project" value="TreeGrafter"/>
</dbReference>
<gene>
    <name evidence="8" type="ORF">SAMN05192546_105266</name>
</gene>
<keyword evidence="9" id="KW-1185">Reference proteome</keyword>
<reference evidence="8 9" key="1">
    <citation type="submission" date="2016-10" db="EMBL/GenBank/DDBJ databases">
        <authorList>
            <person name="de Groot N.N."/>
        </authorList>
    </citation>
    <scope>NUCLEOTIDE SEQUENCE [LARGE SCALE GENOMIC DNA]</scope>
    <source>
        <strain evidence="8 9">APO</strain>
    </source>
</reference>
<name>A0A1H3NSB5_9FIRM</name>
<dbReference type="EMBL" id="FNPV01000005">
    <property type="protein sequence ID" value="SDY91816.1"/>
    <property type="molecule type" value="Genomic_DNA"/>
</dbReference>
<keyword evidence="8" id="KW-0966">Cell projection</keyword>
<dbReference type="NCBIfam" id="TIGR01396">
    <property type="entry name" value="FlgB"/>
    <property type="match status" value="1"/>
</dbReference>
<evidence type="ECO:0000256" key="6">
    <source>
        <dbReference type="PIRNR" id="PIRNR002889"/>
    </source>
</evidence>
<dbReference type="AlphaFoldDB" id="A0A1H3NSB5"/>
<dbReference type="InterPro" id="IPR019776">
    <property type="entry name" value="Flagellar_basal_body_rod_CS"/>
</dbReference>
<feature type="domain" description="Flagellar basal body rod protein N-terminal" evidence="7">
    <location>
        <begin position="16"/>
        <end position="38"/>
    </location>
</feature>
<dbReference type="InterPro" id="IPR001444">
    <property type="entry name" value="Flag_bb_rod_N"/>
</dbReference>
<evidence type="ECO:0000256" key="3">
    <source>
        <dbReference type="ARBA" id="ARBA00014376"/>
    </source>
</evidence>
<dbReference type="STRING" id="159292.SAMN05192546_105266"/>
<proteinExistence type="inferred from homology"/>
<dbReference type="PIRSF" id="PIRSF002889">
    <property type="entry name" value="Rod_FlgB"/>
    <property type="match status" value="1"/>
</dbReference>
<evidence type="ECO:0000256" key="1">
    <source>
        <dbReference type="ARBA" id="ARBA00004117"/>
    </source>
</evidence>
<dbReference type="PANTHER" id="PTHR30435:SF12">
    <property type="entry name" value="FLAGELLAR BASAL BODY ROD PROTEIN FLGB"/>
    <property type="match status" value="1"/>
</dbReference>
<comment type="subcellular location">
    <subcellularLocation>
        <location evidence="1 6">Bacterial flagellum basal body</location>
    </subcellularLocation>
</comment>
<dbReference type="InterPro" id="IPR006300">
    <property type="entry name" value="FlgB"/>
</dbReference>
<evidence type="ECO:0000259" key="7">
    <source>
        <dbReference type="Pfam" id="PF00460"/>
    </source>
</evidence>
<keyword evidence="8" id="KW-0969">Cilium</keyword>
<evidence type="ECO:0000256" key="4">
    <source>
        <dbReference type="ARBA" id="ARBA00023143"/>
    </source>
</evidence>
<evidence type="ECO:0000256" key="2">
    <source>
        <dbReference type="ARBA" id="ARBA00009677"/>
    </source>
</evidence>
<dbReference type="RefSeq" id="WP_093313487.1">
    <property type="nucleotide sequence ID" value="NZ_FNPV01000005.1"/>
</dbReference>
<protein>
    <recommendedName>
        <fullName evidence="3 6">Flagellar basal body rod protein FlgB</fullName>
    </recommendedName>
</protein>
<evidence type="ECO:0000313" key="8">
    <source>
        <dbReference type="EMBL" id="SDY91816.1"/>
    </source>
</evidence>
<dbReference type="Pfam" id="PF00460">
    <property type="entry name" value="Flg_bb_rod"/>
    <property type="match status" value="1"/>
</dbReference>